<dbReference type="Proteomes" id="UP000236173">
    <property type="component" value="Unassembled WGS sequence"/>
</dbReference>
<protein>
    <submittedName>
        <fullName evidence="1">Uncharacterized protein</fullName>
    </submittedName>
</protein>
<reference evidence="2" key="1">
    <citation type="submission" date="2017-09" db="EMBL/GenBank/DDBJ databases">
        <title>Metaegenomics of thermophilic ammonia-oxidizing enrichment culture.</title>
        <authorList>
            <person name="Kato S."/>
            <person name="Suzuki K."/>
        </authorList>
    </citation>
    <scope>NUCLEOTIDE SEQUENCE [LARGE SCALE GENOMIC DNA]</scope>
</reference>
<accession>A0A2H5XGH5</accession>
<gene>
    <name evidence="1" type="ORF">HRbin17_02814</name>
</gene>
<dbReference type="AlphaFoldDB" id="A0A2H5XGH5"/>
<dbReference type="EMBL" id="BEHT01000070">
    <property type="protein sequence ID" value="GBD00275.1"/>
    <property type="molecule type" value="Genomic_DNA"/>
</dbReference>
<evidence type="ECO:0000313" key="2">
    <source>
        <dbReference type="Proteomes" id="UP000236173"/>
    </source>
</evidence>
<organism evidence="1 2">
    <name type="scientific">Candidatus Fervidibacter japonicus</name>
    <dbReference type="NCBI Taxonomy" id="2035412"/>
    <lineage>
        <taxon>Bacteria</taxon>
        <taxon>Candidatus Fervidibacterota</taxon>
        <taxon>Candidatus Fervidibacter</taxon>
    </lineage>
</organism>
<proteinExistence type="predicted"/>
<comment type="caution">
    <text evidence="1">The sequence shown here is derived from an EMBL/GenBank/DDBJ whole genome shotgun (WGS) entry which is preliminary data.</text>
</comment>
<name>A0A2H5XGH5_9BACT</name>
<evidence type="ECO:0000313" key="1">
    <source>
        <dbReference type="EMBL" id="GBD00275.1"/>
    </source>
</evidence>
<sequence length="77" mass="8364">MRLVVGGNVQDGQGELSLPAALGVKLLMSPKPIKPGVEQCCQLLFGYIVRHHCGMWICFSVHFAGKPEDTPFEGAPR</sequence>